<feature type="chain" id="PRO_5019868888" description="DUF1579 domain-containing protein" evidence="1">
    <location>
        <begin position="22"/>
        <end position="184"/>
    </location>
</feature>
<reference evidence="2 3" key="1">
    <citation type="submission" date="2018-10" db="EMBL/GenBank/DDBJ databases">
        <title>Genomic Encyclopedia of Type Strains, Phase IV (KMG-IV): sequencing the most valuable type-strain genomes for metagenomic binning, comparative biology and taxonomic classification.</title>
        <authorList>
            <person name="Goeker M."/>
        </authorList>
    </citation>
    <scope>NUCLEOTIDE SEQUENCE [LARGE SCALE GENOMIC DNA]</scope>
    <source>
        <strain evidence="2 3">DSM 4734</strain>
    </source>
</reference>
<name>A0A495DDZ2_9PROT</name>
<evidence type="ECO:0008006" key="4">
    <source>
        <dbReference type="Google" id="ProtNLM"/>
    </source>
</evidence>
<feature type="signal peptide" evidence="1">
    <location>
        <begin position="1"/>
        <end position="21"/>
    </location>
</feature>
<dbReference type="Proteomes" id="UP000273675">
    <property type="component" value="Unassembled WGS sequence"/>
</dbReference>
<comment type="caution">
    <text evidence="2">The sequence shown here is derived from an EMBL/GenBank/DDBJ whole genome shotgun (WGS) entry which is preliminary data.</text>
</comment>
<protein>
    <recommendedName>
        <fullName evidence="4">DUF1579 domain-containing protein</fullName>
    </recommendedName>
</protein>
<organism evidence="2 3">
    <name type="scientific">Maricaulis maris</name>
    <dbReference type="NCBI Taxonomy" id="74318"/>
    <lineage>
        <taxon>Bacteria</taxon>
        <taxon>Pseudomonadati</taxon>
        <taxon>Pseudomonadota</taxon>
        <taxon>Alphaproteobacteria</taxon>
        <taxon>Maricaulales</taxon>
        <taxon>Maricaulaceae</taxon>
        <taxon>Maricaulis</taxon>
    </lineage>
</organism>
<evidence type="ECO:0000313" key="3">
    <source>
        <dbReference type="Proteomes" id="UP000273675"/>
    </source>
</evidence>
<accession>A0A495DDZ2</accession>
<proteinExistence type="predicted"/>
<dbReference type="EMBL" id="RBIM01000003">
    <property type="protein sequence ID" value="RKR00125.1"/>
    <property type="molecule type" value="Genomic_DNA"/>
</dbReference>
<gene>
    <name evidence="2" type="ORF">C7435_1325</name>
</gene>
<keyword evidence="1" id="KW-0732">Signal</keyword>
<dbReference type="RefSeq" id="WP_147422644.1">
    <property type="nucleotide sequence ID" value="NZ_RBIM01000003.1"/>
</dbReference>
<sequence length="184" mass="20235">MHRQVLSAGLGVMLLVSTGQAQDAGADDAPVLREELMPLAFLAGSCWTGVFPGSETFDVHCYEPVYGGQYLRDVHAVPQGADVYRGETLYHWDAEAEVITYRYYNSIGGVSDGTMTPDGDRMLFPDETHRGQDGEERVFSTVMEITGPDGYSVVTSEDGEVVMQIEFQRISRQDADEMVPGGVW</sequence>
<dbReference type="OrthoDB" id="7066534at2"/>
<dbReference type="AlphaFoldDB" id="A0A495DDZ2"/>
<evidence type="ECO:0000313" key="2">
    <source>
        <dbReference type="EMBL" id="RKR00125.1"/>
    </source>
</evidence>
<evidence type="ECO:0000256" key="1">
    <source>
        <dbReference type="SAM" id="SignalP"/>
    </source>
</evidence>